<dbReference type="EMBL" id="JAQOSP010000147">
    <property type="protein sequence ID" value="MDJ1172192.1"/>
    <property type="molecule type" value="Genomic_DNA"/>
</dbReference>
<gene>
    <name evidence="6" type="primary">rsmG</name>
    <name evidence="7" type="ORF">PMG71_22440</name>
</gene>
<organism evidence="7 8">
    <name type="scientific">Roseofilum acuticapitatum BLCC-M154</name>
    <dbReference type="NCBI Taxonomy" id="3022444"/>
    <lineage>
        <taxon>Bacteria</taxon>
        <taxon>Bacillati</taxon>
        <taxon>Cyanobacteriota</taxon>
        <taxon>Cyanophyceae</taxon>
        <taxon>Desertifilales</taxon>
        <taxon>Desertifilaceae</taxon>
        <taxon>Roseofilum</taxon>
        <taxon>Roseofilum acuticapitatum</taxon>
    </lineage>
</organism>
<feature type="binding site" evidence="6">
    <location>
        <begin position="136"/>
        <end position="138"/>
    </location>
    <ligand>
        <name>S-adenosyl-L-methionine</name>
        <dbReference type="ChEBI" id="CHEBI:59789"/>
    </ligand>
</feature>
<evidence type="ECO:0000256" key="6">
    <source>
        <dbReference type="HAMAP-Rule" id="MF_00074"/>
    </source>
</evidence>
<dbReference type="Gene3D" id="3.40.50.150">
    <property type="entry name" value="Vaccinia Virus protein VP39"/>
    <property type="match status" value="1"/>
</dbReference>
<keyword evidence="1 6" id="KW-0963">Cytoplasm</keyword>
<keyword evidence="4 6" id="KW-0808">Transferase</keyword>
<evidence type="ECO:0000313" key="8">
    <source>
        <dbReference type="Proteomes" id="UP001235303"/>
    </source>
</evidence>
<evidence type="ECO:0000313" key="7">
    <source>
        <dbReference type="EMBL" id="MDJ1172192.1"/>
    </source>
</evidence>
<comment type="caution">
    <text evidence="7">The sequence shown here is derived from an EMBL/GenBank/DDBJ whole genome shotgun (WGS) entry which is preliminary data.</text>
</comment>
<comment type="function">
    <text evidence="6">Specifically methylates the N7 position of a guanine in 16S rRNA.</text>
</comment>
<evidence type="ECO:0000256" key="3">
    <source>
        <dbReference type="ARBA" id="ARBA00022603"/>
    </source>
</evidence>
<evidence type="ECO:0000256" key="2">
    <source>
        <dbReference type="ARBA" id="ARBA00022552"/>
    </source>
</evidence>
<keyword evidence="5 6" id="KW-0949">S-adenosyl-L-methionine</keyword>
<keyword evidence="2 6" id="KW-0698">rRNA processing</keyword>
<evidence type="ECO:0000256" key="4">
    <source>
        <dbReference type="ARBA" id="ARBA00022679"/>
    </source>
</evidence>
<dbReference type="PIRSF" id="PIRSF003078">
    <property type="entry name" value="GidB"/>
    <property type="match status" value="1"/>
</dbReference>
<feature type="binding site" evidence="6">
    <location>
        <begin position="164"/>
        <end position="165"/>
    </location>
    <ligand>
        <name>S-adenosyl-L-methionine</name>
        <dbReference type="ChEBI" id="CHEBI:59789"/>
    </ligand>
</feature>
<keyword evidence="8" id="KW-1185">Reference proteome</keyword>
<dbReference type="Pfam" id="PF02527">
    <property type="entry name" value="GidB"/>
    <property type="match status" value="2"/>
</dbReference>
<feature type="binding site" evidence="6">
    <location>
        <position position="114"/>
    </location>
    <ligand>
        <name>S-adenosyl-L-methionine</name>
        <dbReference type="ChEBI" id="CHEBI:59789"/>
    </ligand>
</feature>
<accession>A0ABT7B053</accession>
<feature type="binding site" evidence="6">
    <location>
        <position position="183"/>
    </location>
    <ligand>
        <name>S-adenosyl-L-methionine</name>
        <dbReference type="ChEBI" id="CHEBI:59789"/>
    </ligand>
</feature>
<comment type="similarity">
    <text evidence="6">Belongs to the methyltransferase superfamily. RNA methyltransferase RsmG family.</text>
</comment>
<dbReference type="PANTHER" id="PTHR31760">
    <property type="entry name" value="S-ADENOSYL-L-METHIONINE-DEPENDENT METHYLTRANSFERASES SUPERFAMILY PROTEIN"/>
    <property type="match status" value="1"/>
</dbReference>
<dbReference type="RefSeq" id="WP_283755945.1">
    <property type="nucleotide sequence ID" value="NZ_JAQOSP010000147.1"/>
</dbReference>
<dbReference type="EC" id="2.1.1.-" evidence="6"/>
<evidence type="ECO:0000256" key="5">
    <source>
        <dbReference type="ARBA" id="ARBA00022691"/>
    </source>
</evidence>
<feature type="binding site" evidence="6">
    <location>
        <position position="109"/>
    </location>
    <ligand>
        <name>S-adenosyl-L-methionine</name>
        <dbReference type="ChEBI" id="CHEBI:59789"/>
    </ligand>
</feature>
<proteinExistence type="inferred from homology"/>
<name>A0ABT7B053_9CYAN</name>
<dbReference type="InterPro" id="IPR003682">
    <property type="entry name" value="rRNA_ssu_MeTfrase_G"/>
</dbReference>
<dbReference type="PANTHER" id="PTHR31760:SF0">
    <property type="entry name" value="S-ADENOSYL-L-METHIONINE-DEPENDENT METHYLTRANSFERASES SUPERFAMILY PROTEIN"/>
    <property type="match status" value="1"/>
</dbReference>
<keyword evidence="3 6" id="KW-0489">Methyltransferase</keyword>
<sequence>MVLEVSPSIPSLPPSLEIWQQTMNWQPTPSQFNQFQQLYGLILAGNRHMNLTRITEPTEFWEKHLWDSIRPLAFCLSSSQLSDLALKPWPCDRASDAEHYRPLRGLDIGTGGGFPGLPVAFALQPVYPHLQLTLLDSTQKKILFLEEAIATLHLPYVKAQVGRAEEISHQPAYNQQYDFCLIRAVAKAEICLQYAFPFLKSGGLAILYRGRWSPEEEKILKQTLRSLKGKLTGIDAFVTPLSQATRHCIYVHKQ</sequence>
<protein>
    <recommendedName>
        <fullName evidence="6">Ribosomal RNA small subunit methyltransferase G</fullName>
        <ecNumber evidence="6">2.1.1.-</ecNumber>
    </recommendedName>
    <alternativeName>
        <fullName evidence="6">16S rRNA 7-methylguanosine methyltransferase</fullName>
        <shortName evidence="6">16S rRNA m7G methyltransferase</shortName>
    </alternativeName>
</protein>
<dbReference type="Proteomes" id="UP001235303">
    <property type="component" value="Unassembled WGS sequence"/>
</dbReference>
<dbReference type="HAMAP" id="MF_00074">
    <property type="entry name" value="16SrRNA_methyltr_G"/>
    <property type="match status" value="1"/>
</dbReference>
<dbReference type="InterPro" id="IPR029063">
    <property type="entry name" value="SAM-dependent_MTases_sf"/>
</dbReference>
<evidence type="ECO:0000256" key="1">
    <source>
        <dbReference type="ARBA" id="ARBA00022490"/>
    </source>
</evidence>
<reference evidence="7 8" key="1">
    <citation type="submission" date="2023-01" db="EMBL/GenBank/DDBJ databases">
        <title>Novel diversity within Roseofilum (Cyanobacteria; Desertifilaceae) from marine benthic mats with descriptions of four novel species.</title>
        <authorList>
            <person name="Wang Y."/>
            <person name="Berthold D.E."/>
            <person name="Hu J."/>
            <person name="Lefler F.W."/>
            <person name="Laughinghouse H.D. IV."/>
        </authorList>
    </citation>
    <scope>NUCLEOTIDE SEQUENCE [LARGE SCALE GENOMIC DNA]</scope>
    <source>
        <strain evidence="7 8">BLCC-M154</strain>
    </source>
</reference>
<comment type="subcellular location">
    <subcellularLocation>
        <location evidence="6">Cytoplasm</location>
    </subcellularLocation>
</comment>
<dbReference type="SUPFAM" id="SSF53335">
    <property type="entry name" value="S-adenosyl-L-methionine-dependent methyltransferases"/>
    <property type="match status" value="1"/>
</dbReference>